<name>A0A8H3EX97_9LECA</name>
<organism evidence="2 3">
    <name type="scientific">Alectoria fallacina</name>
    <dbReference type="NCBI Taxonomy" id="1903189"/>
    <lineage>
        <taxon>Eukaryota</taxon>
        <taxon>Fungi</taxon>
        <taxon>Dikarya</taxon>
        <taxon>Ascomycota</taxon>
        <taxon>Pezizomycotina</taxon>
        <taxon>Lecanoromycetes</taxon>
        <taxon>OSLEUM clade</taxon>
        <taxon>Lecanoromycetidae</taxon>
        <taxon>Lecanorales</taxon>
        <taxon>Lecanorineae</taxon>
        <taxon>Parmeliaceae</taxon>
        <taxon>Alectoria</taxon>
    </lineage>
</organism>
<evidence type="ECO:0000256" key="1">
    <source>
        <dbReference type="SAM" id="MobiDB-lite"/>
    </source>
</evidence>
<proteinExistence type="predicted"/>
<reference evidence="2" key="1">
    <citation type="submission" date="2021-03" db="EMBL/GenBank/DDBJ databases">
        <authorList>
            <person name="Tagirdzhanova G."/>
        </authorList>
    </citation>
    <scope>NUCLEOTIDE SEQUENCE</scope>
</reference>
<dbReference type="Proteomes" id="UP000664203">
    <property type="component" value="Unassembled WGS sequence"/>
</dbReference>
<feature type="compositionally biased region" description="Basic and acidic residues" evidence="1">
    <location>
        <begin position="1"/>
        <end position="11"/>
    </location>
</feature>
<feature type="region of interest" description="Disordered" evidence="1">
    <location>
        <begin position="1"/>
        <end position="30"/>
    </location>
</feature>
<dbReference type="OrthoDB" id="10427342at2759"/>
<keyword evidence="3" id="KW-1185">Reference proteome</keyword>
<comment type="caution">
    <text evidence="2">The sequence shown here is derived from an EMBL/GenBank/DDBJ whole genome shotgun (WGS) entry which is preliminary data.</text>
</comment>
<accession>A0A8H3EX97</accession>
<gene>
    <name evidence="2" type="ORF">ALECFALPRED_007783</name>
</gene>
<dbReference type="AlphaFoldDB" id="A0A8H3EX97"/>
<protein>
    <submittedName>
        <fullName evidence="2">Uncharacterized protein</fullName>
    </submittedName>
</protein>
<evidence type="ECO:0000313" key="2">
    <source>
        <dbReference type="EMBL" id="CAF9911957.1"/>
    </source>
</evidence>
<evidence type="ECO:0000313" key="3">
    <source>
        <dbReference type="Proteomes" id="UP000664203"/>
    </source>
</evidence>
<sequence length="103" mass="11946">MNEPFDKETDPMTRQYGPKPQNPKDSGGIINQLRARRNRPKPLFRVESFVWETVKGGGLEKRVISGLKYDKVQGTWSYLVKEEPGGKDLGWLREYSLVRLDHQ</sequence>
<dbReference type="EMBL" id="CAJPDR010000052">
    <property type="protein sequence ID" value="CAF9911957.1"/>
    <property type="molecule type" value="Genomic_DNA"/>
</dbReference>